<dbReference type="InterPro" id="IPR021122">
    <property type="entry name" value="RNA_ligase_dom_REL/Rnl2"/>
</dbReference>
<reference evidence="4" key="1">
    <citation type="submission" date="2016-03" db="EMBL/GenBank/DDBJ databases">
        <authorList>
            <person name="Guldener U."/>
        </authorList>
    </citation>
    <scope>NUCLEOTIDE SEQUENCE [LARGE SCALE GENOMIC DNA]</scope>
    <source>
        <strain evidence="4">04CH-RAC-A.6.1</strain>
    </source>
</reference>
<feature type="region of interest" description="Disordered" evidence="1">
    <location>
        <begin position="112"/>
        <end position="147"/>
    </location>
</feature>
<evidence type="ECO:0000259" key="2">
    <source>
        <dbReference type="Pfam" id="PF09414"/>
    </source>
</evidence>
<organism evidence="3 4">
    <name type="scientific">Rhynchosporium agropyri</name>
    <dbReference type="NCBI Taxonomy" id="914238"/>
    <lineage>
        <taxon>Eukaryota</taxon>
        <taxon>Fungi</taxon>
        <taxon>Dikarya</taxon>
        <taxon>Ascomycota</taxon>
        <taxon>Pezizomycotina</taxon>
        <taxon>Leotiomycetes</taxon>
        <taxon>Helotiales</taxon>
        <taxon>Ploettnerulaceae</taxon>
        <taxon>Rhynchosporium</taxon>
    </lineage>
</organism>
<dbReference type="OrthoDB" id="10005335at2759"/>
<dbReference type="Pfam" id="PF09414">
    <property type="entry name" value="RNA_ligase"/>
    <property type="match status" value="1"/>
</dbReference>
<dbReference type="EMBL" id="FJUX01000020">
    <property type="protein sequence ID" value="CZS94783.1"/>
    <property type="molecule type" value="Genomic_DNA"/>
</dbReference>
<dbReference type="AlphaFoldDB" id="A0A1E1K9Q8"/>
<evidence type="ECO:0000313" key="4">
    <source>
        <dbReference type="Proteomes" id="UP000178912"/>
    </source>
</evidence>
<name>A0A1E1K9Q8_9HELO</name>
<proteinExistence type="predicted"/>
<dbReference type="Proteomes" id="UP000178912">
    <property type="component" value="Unassembled WGS sequence"/>
</dbReference>
<accession>A0A1E1K9Q8</accession>
<keyword evidence="4" id="KW-1185">Reference proteome</keyword>
<dbReference type="SUPFAM" id="SSF56091">
    <property type="entry name" value="DNA ligase/mRNA capping enzyme, catalytic domain"/>
    <property type="match status" value="1"/>
</dbReference>
<evidence type="ECO:0000256" key="1">
    <source>
        <dbReference type="SAM" id="MobiDB-lite"/>
    </source>
</evidence>
<feature type="domain" description="RNA ligase" evidence="2">
    <location>
        <begin position="222"/>
        <end position="420"/>
    </location>
</feature>
<evidence type="ECO:0000313" key="3">
    <source>
        <dbReference type="EMBL" id="CZS94783.1"/>
    </source>
</evidence>
<sequence length="578" mass="64919">MAHPSTPSTAEITKNAPPFEQVYQFDLPTPPFTPQVDKNALVSLPAPVSPTSGTGRGRNAVFKLTDAANVNGASSRSYYKPPTFISAIGPEVTARRQRLEAEDHGLCIENMSFKAAGPTSTPPVTNNSEFSEHSSSSLRNNKAKAKTNAEKARKNVLAPISPVTISKAFVTTLSNTKVSTRFPKITGDFQLIESRYRVDNRKWNRDRAVNVLKDHVPRKINLVGTVKLHGQHADIVVNQDNTIRLQSRNMLCLDREKDIFGFAATMFSLEKNVLELKRRIESRWIEINPRSSLYKNYPLVISGEWVGPGVQKDVALDQLPRRLFVITSISLNNKWLDDQPYADIEDEDAGIVHVARGGFFEEELDVTDLESCQERTMALTLGIADTCPFAQSFGITGRGEGVVWKAAHPLGKDSRFWIKTKGPDFAVTKTSDLPSSKVTSMDENKVERTRQFAFATTTEPRLAQGWDVLFIEQMLPINARARKQFIDWVARDILDEEMIKIKECKVDEQYLIKCIHWMSEIWYETRLAEIEKPQTASPSVETQKVGSTAPCIIDETVYLQPGKRDMEVRAIESGSSWW</sequence>
<gene>
    <name evidence="3" type="ORF">RAG0_04639</name>
</gene>
<feature type="compositionally biased region" description="Polar residues" evidence="1">
    <location>
        <begin position="118"/>
        <end position="127"/>
    </location>
</feature>
<protein>
    <recommendedName>
        <fullName evidence="2">RNA ligase domain-containing protein</fullName>
    </recommendedName>
</protein>
<dbReference type="Gene3D" id="3.30.470.30">
    <property type="entry name" value="DNA ligase/mRNA capping enzyme"/>
    <property type="match status" value="1"/>
</dbReference>